<keyword evidence="2 5" id="KW-0067">ATP-binding</keyword>
<keyword evidence="6" id="KW-1185">Reference proteome</keyword>
<evidence type="ECO:0000259" key="4">
    <source>
        <dbReference type="PROSITE" id="PS50893"/>
    </source>
</evidence>
<proteinExistence type="predicted"/>
<dbReference type="OrthoDB" id="9804819at2"/>
<dbReference type="SMART" id="SM00382">
    <property type="entry name" value="AAA"/>
    <property type="match status" value="1"/>
</dbReference>
<evidence type="ECO:0000256" key="3">
    <source>
        <dbReference type="SAM" id="MobiDB-lite"/>
    </source>
</evidence>
<dbReference type="PANTHER" id="PTHR43158">
    <property type="entry name" value="SKFA PEPTIDE EXPORT ATP-BINDING PROTEIN SKFE"/>
    <property type="match status" value="1"/>
</dbReference>
<dbReference type="PROSITE" id="PS50893">
    <property type="entry name" value="ABC_TRANSPORTER_2"/>
    <property type="match status" value="1"/>
</dbReference>
<dbReference type="GO" id="GO:0005524">
    <property type="term" value="F:ATP binding"/>
    <property type="evidence" value="ECO:0007669"/>
    <property type="project" value="UniProtKB-KW"/>
</dbReference>
<feature type="region of interest" description="Disordered" evidence="3">
    <location>
        <begin position="291"/>
        <end position="314"/>
    </location>
</feature>
<dbReference type="InterPro" id="IPR003593">
    <property type="entry name" value="AAA+_ATPase"/>
</dbReference>
<dbReference type="PANTHER" id="PTHR43158:SF5">
    <property type="entry name" value="ABC TRANSPORTER, ATP-BINDING PROTEIN"/>
    <property type="match status" value="1"/>
</dbReference>
<dbReference type="SUPFAM" id="SSF52540">
    <property type="entry name" value="P-loop containing nucleoside triphosphate hydrolases"/>
    <property type="match status" value="1"/>
</dbReference>
<keyword evidence="1" id="KW-0547">Nucleotide-binding</keyword>
<protein>
    <submittedName>
        <fullName evidence="5">ABC-2 type transport system ATP-binding protein</fullName>
    </submittedName>
</protein>
<dbReference type="Proteomes" id="UP000199546">
    <property type="component" value="Unassembled WGS sequence"/>
</dbReference>
<dbReference type="InterPro" id="IPR003439">
    <property type="entry name" value="ABC_transporter-like_ATP-bd"/>
</dbReference>
<feature type="domain" description="ABC transporter" evidence="4">
    <location>
        <begin position="9"/>
        <end position="234"/>
    </location>
</feature>
<evidence type="ECO:0000313" key="5">
    <source>
        <dbReference type="EMBL" id="SFT32499.1"/>
    </source>
</evidence>
<dbReference type="Pfam" id="PF00005">
    <property type="entry name" value="ABC_tran"/>
    <property type="match status" value="1"/>
</dbReference>
<dbReference type="STRING" id="1296565.SAMN05660657_00004"/>
<evidence type="ECO:0000256" key="2">
    <source>
        <dbReference type="ARBA" id="ARBA00022840"/>
    </source>
</evidence>
<sequence>MNAIPDAAATVTDVTMRYREHTALDGVTTSFATDGITGLLGRNGAGKTTLMQLLTGHRVPTRGRVQVLGADPYENDAVLQRICFVKEGQRYPDHFRVRDALSAAATLFPSWDEELARSLVADFELPARRQVNKLSRGMVSAVGITIGLASRAPVTLFDEPYLGLDAVARQLFYDRLIADYAENPRTIVLSTHLIEEISGLLEHVLLIDAGRVLLDSDAEDLRASAMTVTGRADRVAALGREHEMLSTETLAGSSRAVVRLSRPLDDGDLEARGLTGEPTPLQQLVITLSRHTAAAPAPDRAPDPRSADFEEVTR</sequence>
<feature type="compositionally biased region" description="Basic and acidic residues" evidence="3">
    <location>
        <begin position="300"/>
        <end position="314"/>
    </location>
</feature>
<dbReference type="Gene3D" id="3.40.50.300">
    <property type="entry name" value="P-loop containing nucleotide triphosphate hydrolases"/>
    <property type="match status" value="1"/>
</dbReference>
<dbReference type="RefSeq" id="WP_093577430.1">
    <property type="nucleotide sequence ID" value="NZ_FPBA01000001.1"/>
</dbReference>
<dbReference type="CDD" id="cd03230">
    <property type="entry name" value="ABC_DR_subfamily_A"/>
    <property type="match status" value="1"/>
</dbReference>
<gene>
    <name evidence="5" type="ORF">SAMN05660657_00004</name>
</gene>
<evidence type="ECO:0000313" key="6">
    <source>
        <dbReference type="Proteomes" id="UP000199546"/>
    </source>
</evidence>
<evidence type="ECO:0000256" key="1">
    <source>
        <dbReference type="ARBA" id="ARBA00022741"/>
    </source>
</evidence>
<dbReference type="EMBL" id="FPBA01000001">
    <property type="protein sequence ID" value="SFT32499.1"/>
    <property type="molecule type" value="Genomic_DNA"/>
</dbReference>
<reference evidence="6" key="1">
    <citation type="submission" date="2016-10" db="EMBL/GenBank/DDBJ databases">
        <authorList>
            <person name="Varghese N."/>
            <person name="Submissions S."/>
        </authorList>
    </citation>
    <scope>NUCLEOTIDE SEQUENCE [LARGE SCALE GENOMIC DNA]</scope>
    <source>
        <strain evidence="6">DSM 46136</strain>
    </source>
</reference>
<name>A0A1I6X2Q3_9ACTN</name>
<dbReference type="GO" id="GO:0016887">
    <property type="term" value="F:ATP hydrolysis activity"/>
    <property type="evidence" value="ECO:0007669"/>
    <property type="project" value="InterPro"/>
</dbReference>
<organism evidence="5 6">
    <name type="scientific">Geodermatophilus amargosae</name>
    <dbReference type="NCBI Taxonomy" id="1296565"/>
    <lineage>
        <taxon>Bacteria</taxon>
        <taxon>Bacillati</taxon>
        <taxon>Actinomycetota</taxon>
        <taxon>Actinomycetes</taxon>
        <taxon>Geodermatophilales</taxon>
        <taxon>Geodermatophilaceae</taxon>
        <taxon>Geodermatophilus</taxon>
    </lineage>
</organism>
<dbReference type="AlphaFoldDB" id="A0A1I6X2Q3"/>
<accession>A0A1I6X2Q3</accession>
<dbReference type="InterPro" id="IPR027417">
    <property type="entry name" value="P-loop_NTPase"/>
</dbReference>